<evidence type="ECO:0000256" key="3">
    <source>
        <dbReference type="ARBA" id="ARBA00004423"/>
    </source>
</evidence>
<evidence type="ECO:0000256" key="23">
    <source>
        <dbReference type="ARBA" id="ARBA00067826"/>
    </source>
</evidence>
<dbReference type="PROSITE" id="PS51419">
    <property type="entry name" value="RAB"/>
    <property type="match status" value="1"/>
</dbReference>
<evidence type="ECO:0000256" key="10">
    <source>
        <dbReference type="ARBA" id="ARBA00022741"/>
    </source>
</evidence>
<gene>
    <name evidence="25" type="ORF">AGOR_G00125820</name>
</gene>
<protein>
    <recommendedName>
        <fullName evidence="23">Ras-related protein Rab-30</fullName>
        <ecNumber evidence="6">3.6.5.2</ecNumber>
    </recommendedName>
</protein>
<evidence type="ECO:0000256" key="8">
    <source>
        <dbReference type="ARBA" id="ARBA00022490"/>
    </source>
</evidence>
<dbReference type="CDD" id="cd04114">
    <property type="entry name" value="Rab30"/>
    <property type="match status" value="1"/>
</dbReference>
<evidence type="ECO:0000256" key="24">
    <source>
        <dbReference type="ARBA" id="ARBA00093384"/>
    </source>
</evidence>
<evidence type="ECO:0000256" key="13">
    <source>
        <dbReference type="ARBA" id="ARBA00023034"/>
    </source>
</evidence>
<dbReference type="InterPro" id="IPR041820">
    <property type="entry name" value="Rab30"/>
</dbReference>
<keyword evidence="18" id="KW-0636">Prenylation</keyword>
<dbReference type="InterPro" id="IPR005225">
    <property type="entry name" value="Small_GTP-bd"/>
</dbReference>
<dbReference type="GO" id="GO:0120281">
    <property type="term" value="C:autolysosome membrane"/>
    <property type="evidence" value="ECO:0007669"/>
    <property type="project" value="UniProtKB-SubCell"/>
</dbReference>
<sequence length="255" mass="28647">MELTGTIRSSSIFNFRYSKSGQRIAASKRFGGTSVLLAPFRPEVWTQSLGFLVSMSMEDYDHLFKIVLIGNAGVGKTCLVRRFTQGLFPPGQGATIGVDFMIKTVEINGEKVKLQIWDTAGQERFRSITQSYYRSANALILTYDITCEDSFRCLPEWLREIEQYANSKVVTVLVGNKIDLSEKREILRERAEEFAEAQGMLYLETSAKESDNVEKLFLDLACNLIQEAKQNSLVNNVTSPMPGEGKTISYLNCCS</sequence>
<comment type="cofactor">
    <cofactor evidence="1">
        <name>Mg(2+)</name>
        <dbReference type="ChEBI" id="CHEBI:18420"/>
    </cofactor>
</comment>
<evidence type="ECO:0000256" key="9">
    <source>
        <dbReference type="ARBA" id="ARBA00022723"/>
    </source>
</evidence>
<evidence type="ECO:0000256" key="12">
    <source>
        <dbReference type="ARBA" id="ARBA00022842"/>
    </source>
</evidence>
<dbReference type="GO" id="GO:0005525">
    <property type="term" value="F:GTP binding"/>
    <property type="evidence" value="ECO:0007669"/>
    <property type="project" value="UniProtKB-KW"/>
</dbReference>
<evidence type="ECO:0000256" key="4">
    <source>
        <dbReference type="ARBA" id="ARBA00004652"/>
    </source>
</evidence>
<keyword evidence="16" id="KW-0458">Lysosome</keyword>
<dbReference type="GO" id="GO:0031410">
    <property type="term" value="C:cytoplasmic vesicle"/>
    <property type="evidence" value="ECO:0007669"/>
    <property type="project" value="UniProtKB-KW"/>
</dbReference>
<evidence type="ECO:0000256" key="18">
    <source>
        <dbReference type="ARBA" id="ARBA00023289"/>
    </source>
</evidence>
<keyword evidence="11" id="KW-0378">Hydrolase</keyword>
<evidence type="ECO:0000256" key="16">
    <source>
        <dbReference type="ARBA" id="ARBA00023228"/>
    </source>
</evidence>
<dbReference type="PROSITE" id="PS51421">
    <property type="entry name" value="RAS"/>
    <property type="match status" value="1"/>
</dbReference>
<dbReference type="GO" id="GO:0032482">
    <property type="term" value="P:Rab protein signal transduction"/>
    <property type="evidence" value="ECO:0007669"/>
    <property type="project" value="InterPro"/>
</dbReference>
<dbReference type="GO" id="GO:0005794">
    <property type="term" value="C:Golgi apparatus"/>
    <property type="evidence" value="ECO:0007669"/>
    <property type="project" value="UniProtKB-SubCell"/>
</dbReference>
<comment type="similarity">
    <text evidence="5">Belongs to the small GTPase superfamily. Rab family.</text>
</comment>
<keyword evidence="19" id="KW-0968">Cytoplasmic vesicle</keyword>
<keyword evidence="8" id="KW-0963">Cytoplasm</keyword>
<dbReference type="InterPro" id="IPR001806">
    <property type="entry name" value="Small_GTPase"/>
</dbReference>
<evidence type="ECO:0000256" key="15">
    <source>
        <dbReference type="ARBA" id="ARBA00023136"/>
    </source>
</evidence>
<evidence type="ECO:0000256" key="21">
    <source>
        <dbReference type="ARBA" id="ARBA00047660"/>
    </source>
</evidence>
<evidence type="ECO:0000256" key="19">
    <source>
        <dbReference type="ARBA" id="ARBA00023329"/>
    </source>
</evidence>
<keyword evidence="17" id="KW-0449">Lipoprotein</keyword>
<evidence type="ECO:0000256" key="20">
    <source>
        <dbReference type="ARBA" id="ARBA00024188"/>
    </source>
</evidence>
<dbReference type="EC" id="3.6.5.2" evidence="6"/>
<dbReference type="EMBL" id="JAERUA010000011">
    <property type="protein sequence ID" value="KAI1893643.1"/>
    <property type="molecule type" value="Genomic_DNA"/>
</dbReference>
<dbReference type="PROSITE" id="PS51420">
    <property type="entry name" value="RHO"/>
    <property type="match status" value="1"/>
</dbReference>
<evidence type="ECO:0000256" key="2">
    <source>
        <dbReference type="ARBA" id="ARBA00004198"/>
    </source>
</evidence>
<dbReference type="SUPFAM" id="SSF52540">
    <property type="entry name" value="P-loop containing nucleoside triphosphate hydrolases"/>
    <property type="match status" value="1"/>
</dbReference>
<dbReference type="GO" id="GO:0003925">
    <property type="term" value="F:G protein activity"/>
    <property type="evidence" value="ECO:0007669"/>
    <property type="project" value="UniProtKB-EC"/>
</dbReference>
<keyword evidence="15" id="KW-0472">Membrane</keyword>
<organism evidence="25 26">
    <name type="scientific">Albula goreensis</name>
    <dbReference type="NCBI Taxonomy" id="1534307"/>
    <lineage>
        <taxon>Eukaryota</taxon>
        <taxon>Metazoa</taxon>
        <taxon>Chordata</taxon>
        <taxon>Craniata</taxon>
        <taxon>Vertebrata</taxon>
        <taxon>Euteleostomi</taxon>
        <taxon>Actinopterygii</taxon>
        <taxon>Neopterygii</taxon>
        <taxon>Teleostei</taxon>
        <taxon>Albuliformes</taxon>
        <taxon>Albulidae</taxon>
        <taxon>Albula</taxon>
    </lineage>
</organism>
<evidence type="ECO:0000256" key="14">
    <source>
        <dbReference type="ARBA" id="ARBA00023134"/>
    </source>
</evidence>
<evidence type="ECO:0000313" key="25">
    <source>
        <dbReference type="EMBL" id="KAI1893643.1"/>
    </source>
</evidence>
<dbReference type="PANTHER" id="PTHR47977">
    <property type="entry name" value="RAS-RELATED PROTEIN RAB"/>
    <property type="match status" value="1"/>
</dbReference>
<keyword evidence="9" id="KW-0479">Metal-binding</keyword>
<dbReference type="Gene3D" id="3.40.50.300">
    <property type="entry name" value="P-loop containing nucleotide triphosphate hydrolases"/>
    <property type="match status" value="1"/>
</dbReference>
<comment type="function">
    <text evidence="24">The small GTPases Rab are key regulators of intracellular membrane trafficking, from the formation of transport vesicles to their fusion with membranes. Rabs cycle between an inactive GDP-bound form and an active GTP-bound form that is able to recruit to membranes different sets of downstream effectors directly responsible for vesicle formation, movement, tethering and fusion. RAB30 is required for maintaining the structural integrity of the Golgi apparatus, possibly by mediating interactions with cytoplasmic scaffolding proteins. Facilitates lipid homeostasis during fasting by regulating hepatic protein and lipid trafficking in a PPAR-alpha-dependent manner. Promotes autophagosome biogenesis during bacterial infection such as group A Streptococcus infection.</text>
</comment>
<dbReference type="AlphaFoldDB" id="A0A8T3D850"/>
<keyword evidence="12" id="KW-0460">Magnesium</keyword>
<name>A0A8T3D850_9TELE</name>
<dbReference type="OrthoDB" id="9989112at2759"/>
<comment type="caution">
    <text evidence="25">The sequence shown here is derived from an EMBL/GenBank/DDBJ whole genome shotgun (WGS) entry which is preliminary data.</text>
</comment>
<evidence type="ECO:0000256" key="1">
    <source>
        <dbReference type="ARBA" id="ARBA00001946"/>
    </source>
</evidence>
<proteinExistence type="inferred from homology"/>
<comment type="catalytic activity">
    <reaction evidence="21">
        <text>GTP + H2O = GDP + phosphate + H(+)</text>
        <dbReference type="Rhea" id="RHEA:19669"/>
        <dbReference type="ChEBI" id="CHEBI:15377"/>
        <dbReference type="ChEBI" id="CHEBI:15378"/>
        <dbReference type="ChEBI" id="CHEBI:37565"/>
        <dbReference type="ChEBI" id="CHEBI:43474"/>
        <dbReference type="ChEBI" id="CHEBI:58189"/>
        <dbReference type="EC" id="3.6.5.2"/>
    </reaction>
    <physiologicalReaction direction="left-to-right" evidence="21">
        <dbReference type="Rhea" id="RHEA:19670"/>
    </physiologicalReaction>
</comment>
<keyword evidence="14" id="KW-0342">GTP-binding</keyword>
<dbReference type="NCBIfam" id="TIGR00231">
    <property type="entry name" value="small_GTP"/>
    <property type="match status" value="1"/>
</dbReference>
<accession>A0A8T3D850</accession>
<reference evidence="25" key="1">
    <citation type="submission" date="2021-01" db="EMBL/GenBank/DDBJ databases">
        <authorList>
            <person name="Zahm M."/>
            <person name="Roques C."/>
            <person name="Cabau C."/>
            <person name="Klopp C."/>
            <person name="Donnadieu C."/>
            <person name="Jouanno E."/>
            <person name="Lampietro C."/>
            <person name="Louis A."/>
            <person name="Herpin A."/>
            <person name="Echchiki A."/>
            <person name="Berthelot C."/>
            <person name="Parey E."/>
            <person name="Roest-Crollius H."/>
            <person name="Braasch I."/>
            <person name="Postlethwait J."/>
            <person name="Bobe J."/>
            <person name="Montfort J."/>
            <person name="Bouchez O."/>
            <person name="Begum T."/>
            <person name="Mejri S."/>
            <person name="Adams A."/>
            <person name="Chen W.-J."/>
            <person name="Guiguen Y."/>
        </authorList>
    </citation>
    <scope>NUCLEOTIDE SEQUENCE</scope>
    <source>
        <tissue evidence="25">Blood</tissue>
    </source>
</reference>
<dbReference type="PRINTS" id="PR00449">
    <property type="entry name" value="RASTRNSFRMNG"/>
</dbReference>
<keyword evidence="13" id="KW-0333">Golgi apparatus</keyword>
<dbReference type="SMART" id="SM00173">
    <property type="entry name" value="RAS"/>
    <property type="match status" value="1"/>
</dbReference>
<dbReference type="GO" id="GO:0046872">
    <property type="term" value="F:metal ion binding"/>
    <property type="evidence" value="ECO:0007669"/>
    <property type="project" value="UniProtKB-KW"/>
</dbReference>
<evidence type="ECO:0000256" key="6">
    <source>
        <dbReference type="ARBA" id="ARBA00011984"/>
    </source>
</evidence>
<dbReference type="Proteomes" id="UP000829720">
    <property type="component" value="Unassembled WGS sequence"/>
</dbReference>
<evidence type="ECO:0000256" key="7">
    <source>
        <dbReference type="ARBA" id="ARBA00022481"/>
    </source>
</evidence>
<dbReference type="GO" id="GO:0000421">
    <property type="term" value="C:autophagosome membrane"/>
    <property type="evidence" value="ECO:0007669"/>
    <property type="project" value="UniProtKB-SubCell"/>
</dbReference>
<evidence type="ECO:0000256" key="17">
    <source>
        <dbReference type="ARBA" id="ARBA00023288"/>
    </source>
</evidence>
<evidence type="ECO:0000256" key="5">
    <source>
        <dbReference type="ARBA" id="ARBA00006270"/>
    </source>
</evidence>
<dbReference type="InterPro" id="IPR050227">
    <property type="entry name" value="Rab"/>
</dbReference>
<evidence type="ECO:0000256" key="11">
    <source>
        <dbReference type="ARBA" id="ARBA00022801"/>
    </source>
</evidence>
<keyword evidence="26" id="KW-1185">Reference proteome</keyword>
<evidence type="ECO:0000313" key="26">
    <source>
        <dbReference type="Proteomes" id="UP000829720"/>
    </source>
</evidence>
<comment type="subcellular location">
    <subcellularLocation>
        <location evidence="22">Autolysosome membrane</location>
    </subcellularLocation>
    <subcellularLocation>
        <location evidence="4">Cytoplasmic vesicle</location>
        <location evidence="4">Autophagosome membrane</location>
    </subcellularLocation>
    <subcellularLocation>
        <location evidence="20">Golgi apparatus</location>
        <location evidence="20">cis-Golgi network membrane</location>
    </subcellularLocation>
    <subcellularLocation>
        <location evidence="2">Golgi apparatus</location>
        <location evidence="2">trans-Golgi network membrane</location>
    </subcellularLocation>
    <subcellularLocation>
        <location evidence="3">Membrane</location>
        <topology evidence="3">Lipid-anchor</topology>
        <orientation evidence="3">Cytoplasmic side</orientation>
    </subcellularLocation>
</comment>
<dbReference type="SMART" id="SM00174">
    <property type="entry name" value="RHO"/>
    <property type="match status" value="1"/>
</dbReference>
<dbReference type="InterPro" id="IPR027417">
    <property type="entry name" value="P-loop_NTPase"/>
</dbReference>
<dbReference type="FunFam" id="3.40.50.300:FF:000440">
    <property type="entry name" value="Ras-related protein Rab-30"/>
    <property type="match status" value="1"/>
</dbReference>
<evidence type="ECO:0000256" key="22">
    <source>
        <dbReference type="ARBA" id="ARBA00060425"/>
    </source>
</evidence>
<dbReference type="Pfam" id="PF00071">
    <property type="entry name" value="Ras"/>
    <property type="match status" value="1"/>
</dbReference>
<dbReference type="SMART" id="SM00175">
    <property type="entry name" value="RAB"/>
    <property type="match status" value="1"/>
</dbReference>
<keyword evidence="7" id="KW-0488">Methylation</keyword>
<keyword evidence="10" id="KW-0547">Nucleotide-binding</keyword>
<dbReference type="SMART" id="SM00176">
    <property type="entry name" value="RAN"/>
    <property type="match status" value="1"/>
</dbReference>